<evidence type="ECO:0000313" key="3">
    <source>
        <dbReference type="Proteomes" id="UP001341840"/>
    </source>
</evidence>
<comment type="caution">
    <text evidence="2">The sequence shown here is derived from an EMBL/GenBank/DDBJ whole genome shotgun (WGS) entry which is preliminary data.</text>
</comment>
<feature type="transmembrane region" description="Helical" evidence="1">
    <location>
        <begin position="51"/>
        <end position="71"/>
    </location>
</feature>
<keyword evidence="3" id="KW-1185">Reference proteome</keyword>
<evidence type="ECO:0000256" key="1">
    <source>
        <dbReference type="SAM" id="Phobius"/>
    </source>
</evidence>
<gene>
    <name evidence="2" type="ORF">PIB30_088740</name>
</gene>
<keyword evidence="1" id="KW-1133">Transmembrane helix</keyword>
<reference evidence="2 3" key="1">
    <citation type="journal article" date="2023" name="Plants (Basel)">
        <title>Bridging the Gap: Combining Genomics and Transcriptomics Approaches to Understand Stylosanthes scabra, an Orphan Legume from the Brazilian Caatinga.</title>
        <authorList>
            <person name="Ferreira-Neto J.R.C."/>
            <person name="da Silva M.D."/>
            <person name="Binneck E."/>
            <person name="de Melo N.F."/>
            <person name="da Silva R.H."/>
            <person name="de Melo A.L.T.M."/>
            <person name="Pandolfi V."/>
            <person name="Bustamante F.O."/>
            <person name="Brasileiro-Vidal A.C."/>
            <person name="Benko-Iseppon A.M."/>
        </authorList>
    </citation>
    <scope>NUCLEOTIDE SEQUENCE [LARGE SCALE GENOMIC DNA]</scope>
    <source>
        <tissue evidence="2">Leaves</tissue>
    </source>
</reference>
<dbReference type="EMBL" id="JASCZI010092245">
    <property type="protein sequence ID" value="MED6152098.1"/>
    <property type="molecule type" value="Genomic_DNA"/>
</dbReference>
<dbReference type="PROSITE" id="PS51257">
    <property type="entry name" value="PROKAR_LIPOPROTEIN"/>
    <property type="match status" value="1"/>
</dbReference>
<keyword evidence="1" id="KW-0812">Transmembrane</keyword>
<accession>A0ABU6TWP7</accession>
<organism evidence="2 3">
    <name type="scientific">Stylosanthes scabra</name>
    <dbReference type="NCBI Taxonomy" id="79078"/>
    <lineage>
        <taxon>Eukaryota</taxon>
        <taxon>Viridiplantae</taxon>
        <taxon>Streptophyta</taxon>
        <taxon>Embryophyta</taxon>
        <taxon>Tracheophyta</taxon>
        <taxon>Spermatophyta</taxon>
        <taxon>Magnoliopsida</taxon>
        <taxon>eudicotyledons</taxon>
        <taxon>Gunneridae</taxon>
        <taxon>Pentapetalae</taxon>
        <taxon>rosids</taxon>
        <taxon>fabids</taxon>
        <taxon>Fabales</taxon>
        <taxon>Fabaceae</taxon>
        <taxon>Papilionoideae</taxon>
        <taxon>50 kb inversion clade</taxon>
        <taxon>dalbergioids sensu lato</taxon>
        <taxon>Dalbergieae</taxon>
        <taxon>Pterocarpus clade</taxon>
        <taxon>Stylosanthes</taxon>
    </lineage>
</organism>
<evidence type="ECO:0000313" key="2">
    <source>
        <dbReference type="EMBL" id="MED6152098.1"/>
    </source>
</evidence>
<protein>
    <submittedName>
        <fullName evidence="2">Uncharacterized protein</fullName>
    </submittedName>
</protein>
<proteinExistence type="predicted"/>
<dbReference type="Proteomes" id="UP001341840">
    <property type="component" value="Unassembled WGS sequence"/>
</dbReference>
<name>A0ABU6TWP7_9FABA</name>
<keyword evidence="1" id="KW-0472">Membrane</keyword>
<sequence length="105" mass="12114">MKIAYMNVLNNMSTMSCFGCLFAFVIVVLFKFSLSIRIYELNVVNLSFVLYELKIFTFGLPFLAFFFLFCFKENVTRLFGQLWRLEPVFGEESDAANRDGATSIS</sequence>